<keyword evidence="11" id="KW-1185">Reference proteome</keyword>
<dbReference type="GO" id="GO:0008270">
    <property type="term" value="F:zinc ion binding"/>
    <property type="evidence" value="ECO:0007669"/>
    <property type="project" value="InterPro"/>
</dbReference>
<dbReference type="AlphaFoldDB" id="A0A642UDP9"/>
<sequence>MKRKVEELEKGKSSTALPVDMPDTPDQSSTKSDEGGIAKDFGSLTISASSEGHYLGPGSGISFAQLTQAIMFQKDFEKEKTIAGGLMLHTNPALMLDNASNPEDGPLPSAKRAAEVVEFYWCHSHTLYPILDKDHFMECLDKMFSLDDEDVMGLHNDSVWMFKLYMVLAIGSTAMASITISSENEAVACWSKAMTYFNDTLSKGNIAALECLLLLVSYSFFNRLGPDTWYLVGIASRLALGLGWHSEKSLEAFPPEQRERYKRVFWSLYMMDRVVSTTLGRPLAIRDQDIDTNYFSVVGQPYLEVTLHILKLRQIAGQILENVYTIKTASSATDQTRHSTVNHLHHQLVEWRRTMPFPLNESQFSLVPHLTTAWFDLNYYNLVIMLFRPSPLWPMPPQENIRLVADAAAMALQQFSNLCRQQKLSFNWLNLISVFTAGLTLVFITTQPDWQTNYLPAREVINDLKVCRDLLTKFAQRLPPAKACVNVITGSVHDLCSKHDSNEPSPIMQNDENANPTYSVDSVLQMFSMSNDRYYEELMAQIDPSFMADTPFEIDTTFWDANIYTL</sequence>
<evidence type="ECO:0000256" key="5">
    <source>
        <dbReference type="ARBA" id="ARBA00023125"/>
    </source>
</evidence>
<evidence type="ECO:0000256" key="4">
    <source>
        <dbReference type="ARBA" id="ARBA00023015"/>
    </source>
</evidence>
<name>A0A642UDP9_9ASCO</name>
<feature type="region of interest" description="Disordered" evidence="8">
    <location>
        <begin position="1"/>
        <end position="36"/>
    </location>
</feature>
<proteinExistence type="predicted"/>
<keyword evidence="2" id="KW-0479">Metal-binding</keyword>
<dbReference type="InterPro" id="IPR007219">
    <property type="entry name" value="XnlR_reg_dom"/>
</dbReference>
<dbReference type="GO" id="GO:0005634">
    <property type="term" value="C:nucleus"/>
    <property type="evidence" value="ECO:0007669"/>
    <property type="project" value="UniProtKB-SubCell"/>
</dbReference>
<dbReference type="PANTHER" id="PTHR47782:SF12">
    <property type="entry name" value="ZN(II)2CYS6 TRANSCRIPTION FACTOR (EUROFUNG)"/>
    <property type="match status" value="1"/>
</dbReference>
<reference evidence="10" key="1">
    <citation type="journal article" date="2019" name="G3 (Bethesda)">
        <title>Genome Assemblies of Two Rare Opportunistic Yeast Pathogens: Diutina rugosa (syn. Candida rugosa) and Trichomonascus ciferrii (syn. Candida ciferrii).</title>
        <authorList>
            <person name="Mixao V."/>
            <person name="Saus E."/>
            <person name="Hansen A.P."/>
            <person name="Lass-Florl C."/>
            <person name="Gabaldon T."/>
        </authorList>
    </citation>
    <scope>NUCLEOTIDE SEQUENCE</scope>
    <source>
        <strain evidence="10">CBS 4856</strain>
    </source>
</reference>
<dbReference type="GO" id="GO:0006351">
    <property type="term" value="P:DNA-templated transcription"/>
    <property type="evidence" value="ECO:0007669"/>
    <property type="project" value="InterPro"/>
</dbReference>
<keyword evidence="4" id="KW-0805">Transcription regulation</keyword>
<dbReference type="OrthoDB" id="189997at2759"/>
<evidence type="ECO:0000313" key="11">
    <source>
        <dbReference type="Proteomes" id="UP000761534"/>
    </source>
</evidence>
<keyword evidence="6" id="KW-0804">Transcription</keyword>
<dbReference type="SMART" id="SM00906">
    <property type="entry name" value="Fungal_trans"/>
    <property type="match status" value="1"/>
</dbReference>
<keyword evidence="7" id="KW-0539">Nucleus</keyword>
<dbReference type="VEuPathDB" id="FungiDB:TRICI_006767"/>
<comment type="caution">
    <text evidence="10">The sequence shown here is derived from an EMBL/GenBank/DDBJ whole genome shotgun (WGS) entry which is preliminary data.</text>
</comment>
<dbReference type="PANTHER" id="PTHR47782">
    <property type="entry name" value="ZN(II)2CYS6 TRANSCRIPTION FACTOR (EUROFUNG)-RELATED"/>
    <property type="match status" value="1"/>
</dbReference>
<protein>
    <recommendedName>
        <fullName evidence="9">Xylanolytic transcriptional activator regulatory domain-containing protein</fullName>
    </recommendedName>
</protein>
<evidence type="ECO:0000256" key="6">
    <source>
        <dbReference type="ARBA" id="ARBA00023163"/>
    </source>
</evidence>
<evidence type="ECO:0000256" key="2">
    <source>
        <dbReference type="ARBA" id="ARBA00022723"/>
    </source>
</evidence>
<dbReference type="GO" id="GO:0043565">
    <property type="term" value="F:sequence-specific DNA binding"/>
    <property type="evidence" value="ECO:0007669"/>
    <property type="project" value="TreeGrafter"/>
</dbReference>
<evidence type="ECO:0000313" key="10">
    <source>
        <dbReference type="EMBL" id="KAA8897252.1"/>
    </source>
</evidence>
<comment type="subcellular location">
    <subcellularLocation>
        <location evidence="1">Nucleus</location>
    </subcellularLocation>
</comment>
<evidence type="ECO:0000256" key="8">
    <source>
        <dbReference type="SAM" id="MobiDB-lite"/>
    </source>
</evidence>
<dbReference type="InterPro" id="IPR052202">
    <property type="entry name" value="Yeast_MetPath_Reg"/>
</dbReference>
<keyword evidence="5" id="KW-0238">DNA-binding</keyword>
<evidence type="ECO:0000256" key="7">
    <source>
        <dbReference type="ARBA" id="ARBA00023242"/>
    </source>
</evidence>
<evidence type="ECO:0000256" key="3">
    <source>
        <dbReference type="ARBA" id="ARBA00022833"/>
    </source>
</evidence>
<organism evidence="10 11">
    <name type="scientific">Trichomonascus ciferrii</name>
    <dbReference type="NCBI Taxonomy" id="44093"/>
    <lineage>
        <taxon>Eukaryota</taxon>
        <taxon>Fungi</taxon>
        <taxon>Dikarya</taxon>
        <taxon>Ascomycota</taxon>
        <taxon>Saccharomycotina</taxon>
        <taxon>Dipodascomycetes</taxon>
        <taxon>Dipodascales</taxon>
        <taxon>Trichomonascaceae</taxon>
        <taxon>Trichomonascus</taxon>
        <taxon>Trichomonascus ciferrii complex</taxon>
    </lineage>
</organism>
<dbReference type="GO" id="GO:0000981">
    <property type="term" value="F:DNA-binding transcription factor activity, RNA polymerase II-specific"/>
    <property type="evidence" value="ECO:0007669"/>
    <property type="project" value="TreeGrafter"/>
</dbReference>
<keyword evidence="3" id="KW-0862">Zinc</keyword>
<gene>
    <name evidence="10" type="ORF">TRICI_006767</name>
</gene>
<accession>A0A642UDP9</accession>
<dbReference type="CDD" id="cd12148">
    <property type="entry name" value="fungal_TF_MHR"/>
    <property type="match status" value="1"/>
</dbReference>
<evidence type="ECO:0000259" key="9">
    <source>
        <dbReference type="SMART" id="SM00906"/>
    </source>
</evidence>
<feature type="compositionally biased region" description="Basic and acidic residues" evidence="8">
    <location>
        <begin position="1"/>
        <end position="12"/>
    </location>
</feature>
<dbReference type="GO" id="GO:0045944">
    <property type="term" value="P:positive regulation of transcription by RNA polymerase II"/>
    <property type="evidence" value="ECO:0007669"/>
    <property type="project" value="TreeGrafter"/>
</dbReference>
<dbReference type="Proteomes" id="UP000761534">
    <property type="component" value="Unassembled WGS sequence"/>
</dbReference>
<dbReference type="EMBL" id="SWFS01000567">
    <property type="protein sequence ID" value="KAA8897252.1"/>
    <property type="molecule type" value="Genomic_DNA"/>
</dbReference>
<dbReference type="Pfam" id="PF04082">
    <property type="entry name" value="Fungal_trans"/>
    <property type="match status" value="1"/>
</dbReference>
<evidence type="ECO:0000256" key="1">
    <source>
        <dbReference type="ARBA" id="ARBA00004123"/>
    </source>
</evidence>
<feature type="domain" description="Xylanolytic transcriptional activator regulatory" evidence="9">
    <location>
        <begin position="228"/>
        <end position="301"/>
    </location>
</feature>